<keyword evidence="1" id="KW-0863">Zinc-finger</keyword>
<dbReference type="Bgee" id="ENSLOCG00000006311">
    <property type="expression patterns" value="Expressed in testis and 6 other cell types or tissues"/>
</dbReference>
<dbReference type="HOGENOM" id="CLU_005301_1_0_1"/>
<accession>W5MGW5</accession>
<dbReference type="EMBL" id="AHAT01007948">
    <property type="status" value="NOT_ANNOTATED_CDS"/>
    <property type="molecule type" value="Genomic_DNA"/>
</dbReference>
<dbReference type="STRING" id="7918.ENSLOCP00000007624"/>
<reference evidence="4" key="3">
    <citation type="submission" date="2025-09" db="UniProtKB">
        <authorList>
            <consortium name="Ensembl"/>
        </authorList>
    </citation>
    <scope>IDENTIFICATION</scope>
</reference>
<dbReference type="Ensembl" id="ENSLOCT00000007633.1">
    <property type="protein sequence ID" value="ENSLOCP00000007624.1"/>
    <property type="gene ID" value="ENSLOCG00000006311.1"/>
</dbReference>
<dbReference type="PANTHER" id="PTHR22619:SF4">
    <property type="entry name" value="ZINC FINGER SWIM DOMAIN-CONTAINING PROTEIN 4"/>
    <property type="match status" value="1"/>
</dbReference>
<feature type="domain" description="SWIM-type" evidence="3">
    <location>
        <begin position="99"/>
        <end position="134"/>
    </location>
</feature>
<sequence>PLSQVKEQFFRVPDVIRNRIVFWSFPRSEREILLYSSLGDEAGGSFQRGVQLLETPGAVQDILQVGFLLSASVRECPACLSSDPNLRPPACACAGARVLRVSLAFAQRRVTAVSCSCGGDAYCAHVVALLLFRLRGGGRGVRGRPPISDTLARLSRAQLQKLAQHLIAQNPPSLVPAAQELAEQLQEEGRPGGVAPGAPDPTAGLGPKGDGRWALQEDQLRQRLRRVVKASVSSRGLQSSCAHISALIRTVREMLRCRDSNGPRVLAVLTGELVLGCWGSSGALSPFVTELWEQLASLWVSVVLSPWTGPDQRAHWLGLLQNWNQDQATPLEEGNHIADARGSQVTARRSVLWPALQCGGLQWTAPELQRVLRGDQGAQGAPAWAGEPLPLVCARISALRRHGYGEEALRLGLAVVSALRLERRRVSEGLRPAREGSPQDLVTQAANPEGWVGHPLDPIGCLFDTFLEACHANEDGHAPCPGRRQPWPVCVVMSGTVPAAGGLRDSGECSVCVAVEVALWGLGQQRALPVGRGSQDRAVRCEERLISRLVQIPLTDPVIATLRRESAALLEGGVLSALGEVVPQDTVPMHSLARYLLGALVPHDPELAFRVALRAMRTPVLESGCWAGRLCWSLGVDARVCLLTPAWYWRFQLSRRLTLMSVSPGDEVRLRVVLDSILQHVHSALLLHKLARDAATVGAPPEAPAHGQRPLLVVALELGVEAARRTRGSRSQRRKEMVTWLAECAAQNGLPALLLLMQDWESLLTPQEAVTLLVPGALSTGPGLSPGELSQLAGCARTVALECLAWDPLTCTLPSLTLCQGDATALDAAYRIVVGAA</sequence>
<dbReference type="GeneTree" id="ENSGT00940000170559"/>
<proteinExistence type="predicted"/>
<evidence type="ECO:0000313" key="4">
    <source>
        <dbReference type="Ensembl" id="ENSLOCP00000007624.1"/>
    </source>
</evidence>
<evidence type="ECO:0000256" key="1">
    <source>
        <dbReference type="PROSITE-ProRule" id="PRU00325"/>
    </source>
</evidence>
<keyword evidence="1" id="KW-0862">Zinc</keyword>
<dbReference type="Proteomes" id="UP000018468">
    <property type="component" value="Linkage group LG6"/>
</dbReference>
<dbReference type="InterPro" id="IPR007527">
    <property type="entry name" value="Znf_SWIM"/>
</dbReference>
<dbReference type="EMBL" id="AHAT01007950">
    <property type="status" value="NOT_ANNOTATED_CDS"/>
    <property type="molecule type" value="Genomic_DNA"/>
</dbReference>
<protein>
    <recommendedName>
        <fullName evidence="3">SWIM-type domain-containing protein</fullName>
    </recommendedName>
</protein>
<keyword evidence="5" id="KW-1185">Reference proteome</keyword>
<feature type="region of interest" description="Disordered" evidence="2">
    <location>
        <begin position="185"/>
        <end position="211"/>
    </location>
</feature>
<organism evidence="4 5">
    <name type="scientific">Lepisosteus oculatus</name>
    <name type="common">Spotted gar</name>
    <dbReference type="NCBI Taxonomy" id="7918"/>
    <lineage>
        <taxon>Eukaryota</taxon>
        <taxon>Metazoa</taxon>
        <taxon>Chordata</taxon>
        <taxon>Craniata</taxon>
        <taxon>Vertebrata</taxon>
        <taxon>Euteleostomi</taxon>
        <taxon>Actinopterygii</taxon>
        <taxon>Neopterygii</taxon>
        <taxon>Holostei</taxon>
        <taxon>Semionotiformes</taxon>
        <taxon>Lepisosteidae</taxon>
        <taxon>Lepisosteus</taxon>
    </lineage>
</organism>
<evidence type="ECO:0000256" key="2">
    <source>
        <dbReference type="SAM" id="MobiDB-lite"/>
    </source>
</evidence>
<dbReference type="EMBL" id="AHAT01007949">
    <property type="status" value="NOT_ANNOTATED_CDS"/>
    <property type="molecule type" value="Genomic_DNA"/>
</dbReference>
<dbReference type="PROSITE" id="PS50966">
    <property type="entry name" value="ZF_SWIM"/>
    <property type="match status" value="1"/>
</dbReference>
<dbReference type="PANTHER" id="PTHR22619">
    <property type="entry name" value="ZINC FINGER SWIM DOMAIN CONTAINING PROTEIN 4, 5, 6"/>
    <property type="match status" value="1"/>
</dbReference>
<dbReference type="InParanoid" id="W5MGW5"/>
<dbReference type="eggNOG" id="KOG3615">
    <property type="taxonomic scope" value="Eukaryota"/>
</dbReference>
<reference evidence="4" key="2">
    <citation type="submission" date="2025-08" db="UniProtKB">
        <authorList>
            <consortium name="Ensembl"/>
        </authorList>
    </citation>
    <scope>IDENTIFICATION</scope>
</reference>
<dbReference type="AlphaFoldDB" id="W5MGW5"/>
<reference evidence="5" key="1">
    <citation type="submission" date="2011-12" db="EMBL/GenBank/DDBJ databases">
        <title>The Draft Genome of Lepisosteus oculatus.</title>
        <authorList>
            <consortium name="The Broad Institute Genome Assembly &amp; Analysis Group"/>
            <consortium name="Computational R&amp;D Group"/>
            <consortium name="and Sequencing Platform"/>
            <person name="Di Palma F."/>
            <person name="Alfoldi J."/>
            <person name="Johnson J."/>
            <person name="Berlin A."/>
            <person name="Gnerre S."/>
            <person name="Jaffe D."/>
            <person name="MacCallum I."/>
            <person name="Young S."/>
            <person name="Walker B.J."/>
            <person name="Lander E.S."/>
            <person name="Lindblad-Toh K."/>
        </authorList>
    </citation>
    <scope>NUCLEOTIDE SEQUENCE [LARGE SCALE GENOMIC DNA]</scope>
</reference>
<dbReference type="GO" id="GO:0031462">
    <property type="term" value="C:Cul2-RING ubiquitin ligase complex"/>
    <property type="evidence" value="ECO:0000318"/>
    <property type="project" value="GO_Central"/>
</dbReference>
<keyword evidence="1" id="KW-0479">Metal-binding</keyword>
<evidence type="ECO:0000313" key="5">
    <source>
        <dbReference type="Proteomes" id="UP000018468"/>
    </source>
</evidence>
<evidence type="ECO:0000259" key="3">
    <source>
        <dbReference type="PROSITE" id="PS50966"/>
    </source>
</evidence>
<dbReference type="GO" id="GO:0008270">
    <property type="term" value="F:zinc ion binding"/>
    <property type="evidence" value="ECO:0007669"/>
    <property type="project" value="UniProtKB-KW"/>
</dbReference>
<name>W5MGW5_LEPOC</name>